<evidence type="ECO:0000256" key="1">
    <source>
        <dbReference type="SAM" id="MobiDB-lite"/>
    </source>
</evidence>
<dbReference type="EMBL" id="POTW01000092">
    <property type="protein sequence ID" value="PZF80323.1"/>
    <property type="molecule type" value="Genomic_DNA"/>
</dbReference>
<comment type="caution">
    <text evidence="3">The sequence shown here is derived from an EMBL/GenBank/DDBJ whole genome shotgun (WGS) entry which is preliminary data.</text>
</comment>
<feature type="chain" id="PRO_5016070520" description="ABC transporter substrate-binding protein" evidence="2">
    <location>
        <begin position="21"/>
        <end position="441"/>
    </location>
</feature>
<evidence type="ECO:0008006" key="5">
    <source>
        <dbReference type="Google" id="ProtNLM"/>
    </source>
</evidence>
<feature type="signal peptide" evidence="2">
    <location>
        <begin position="1"/>
        <end position="20"/>
    </location>
</feature>
<reference evidence="3 4" key="1">
    <citation type="submission" date="2018-01" db="EMBL/GenBank/DDBJ databases">
        <title>Draft genome sequence of Jiangella sp. GTF31.</title>
        <authorList>
            <person name="Sahin N."/>
            <person name="Ay H."/>
            <person name="Saygin H."/>
        </authorList>
    </citation>
    <scope>NUCLEOTIDE SEQUENCE [LARGE SCALE GENOMIC DNA]</scope>
    <source>
        <strain evidence="3 4">GTF31</strain>
    </source>
</reference>
<dbReference type="AlphaFoldDB" id="A0A2W2CJB5"/>
<dbReference type="Proteomes" id="UP000248764">
    <property type="component" value="Unassembled WGS sequence"/>
</dbReference>
<dbReference type="SUPFAM" id="SSF53850">
    <property type="entry name" value="Periplasmic binding protein-like II"/>
    <property type="match status" value="1"/>
</dbReference>
<sequence length="441" mass="47188">MRTRFAATCVLALAATTALAACGSDDDGGNTGGDENVTLTVWDRSILRPEFGQDILATAFEEAHPGVTVEYIEQPSDIAQADQAFRSASLAEEGPDVVSLYAGGMVSSFADFLEPLDEHLSDEDIDALDGWDTVRQGFDPDGALLGVPFGAGTYFEVFCNTQNLAAAGVDASTPPTTWPEFLDFLASIRDGGQLPVMMGNQEGYTGAWVMAALVGGQIGTDGFFEMYAGDRPIDSDEFVEAYQAYQELFTTDRLTNPDAGSLTNGDGETKFFNGEGACFISGDWQDGPLDENLGAENVVTFPIPVLDSSSNVGAKAGGTASALAVTNYSDNKDLAIEFVKFATSKEMLDAYVEALQIEPSNHVDADVELIQNPLLRTQTEATQAASEQGPEFLIFPFDSIMPQQVNDLFYRMNAAVAGGQTSPEDAASQLQAEYENWQQSQ</sequence>
<protein>
    <recommendedName>
        <fullName evidence="5">ABC transporter substrate-binding protein</fullName>
    </recommendedName>
</protein>
<name>A0A2W2CJB5_9ACTN</name>
<accession>A0A2W2CJB5</accession>
<dbReference type="InterPro" id="IPR006059">
    <property type="entry name" value="SBP"/>
</dbReference>
<keyword evidence="2" id="KW-0732">Signal</keyword>
<dbReference type="PANTHER" id="PTHR43649:SF12">
    <property type="entry name" value="DIACETYLCHITOBIOSE BINDING PROTEIN DASA"/>
    <property type="match status" value="1"/>
</dbReference>
<evidence type="ECO:0000313" key="3">
    <source>
        <dbReference type="EMBL" id="PZF80323.1"/>
    </source>
</evidence>
<dbReference type="Gene3D" id="3.40.190.10">
    <property type="entry name" value="Periplasmic binding protein-like II"/>
    <property type="match status" value="1"/>
</dbReference>
<dbReference type="RefSeq" id="WP_111257656.1">
    <property type="nucleotide sequence ID" value="NZ_POTW01000092.1"/>
</dbReference>
<proteinExistence type="predicted"/>
<keyword evidence="4" id="KW-1185">Reference proteome</keyword>
<dbReference type="InterPro" id="IPR050490">
    <property type="entry name" value="Bact_solute-bd_prot1"/>
</dbReference>
<dbReference type="PROSITE" id="PS51257">
    <property type="entry name" value="PROKAR_LIPOPROTEIN"/>
    <property type="match status" value="1"/>
</dbReference>
<dbReference type="Pfam" id="PF01547">
    <property type="entry name" value="SBP_bac_1"/>
    <property type="match status" value="1"/>
</dbReference>
<evidence type="ECO:0000313" key="4">
    <source>
        <dbReference type="Proteomes" id="UP000248764"/>
    </source>
</evidence>
<evidence type="ECO:0000256" key="2">
    <source>
        <dbReference type="SAM" id="SignalP"/>
    </source>
</evidence>
<dbReference type="PANTHER" id="PTHR43649">
    <property type="entry name" value="ARABINOSE-BINDING PROTEIN-RELATED"/>
    <property type="match status" value="1"/>
</dbReference>
<organism evidence="3 4">
    <name type="scientific">Jiangella anatolica</name>
    <dbReference type="NCBI Taxonomy" id="2670374"/>
    <lineage>
        <taxon>Bacteria</taxon>
        <taxon>Bacillati</taxon>
        <taxon>Actinomycetota</taxon>
        <taxon>Actinomycetes</taxon>
        <taxon>Jiangellales</taxon>
        <taxon>Jiangellaceae</taxon>
        <taxon>Jiangella</taxon>
    </lineage>
</organism>
<feature type="region of interest" description="Disordered" evidence="1">
    <location>
        <begin position="421"/>
        <end position="441"/>
    </location>
</feature>
<gene>
    <name evidence="3" type="ORF">C1I92_26605</name>
</gene>